<comment type="pathway">
    <text evidence="2">Glycolipid biosynthesis; glycosylphosphatidylinositol-anchor biosynthesis.</text>
</comment>
<dbReference type="GO" id="GO:0000506">
    <property type="term" value="C:glycosylphosphatidylinositol-N-acetylglucosaminyltransferase (GPI-GnT) complex"/>
    <property type="evidence" value="ECO:0007669"/>
    <property type="project" value="TreeGrafter"/>
</dbReference>
<comment type="similarity">
    <text evidence="3">Belongs to the PIGC family.</text>
</comment>
<dbReference type="PIRSF" id="PIRSF016104">
    <property type="entry name" value="GPI2"/>
    <property type="match status" value="1"/>
</dbReference>
<feature type="transmembrane region" description="Helical" evidence="8">
    <location>
        <begin position="77"/>
        <end position="93"/>
    </location>
</feature>
<dbReference type="InterPro" id="IPR009450">
    <property type="entry name" value="Plno_GlcNAc_GPI2"/>
</dbReference>
<evidence type="ECO:0008006" key="11">
    <source>
        <dbReference type="Google" id="ProtNLM"/>
    </source>
</evidence>
<evidence type="ECO:0000256" key="4">
    <source>
        <dbReference type="ARBA" id="ARBA00022502"/>
    </source>
</evidence>
<feature type="transmembrane region" description="Helical" evidence="8">
    <location>
        <begin position="41"/>
        <end position="65"/>
    </location>
</feature>
<feature type="transmembrane region" description="Helical" evidence="8">
    <location>
        <begin position="191"/>
        <end position="208"/>
    </location>
</feature>
<feature type="transmembrane region" description="Helical" evidence="8">
    <location>
        <begin position="220"/>
        <end position="238"/>
    </location>
</feature>
<proteinExistence type="inferred from homology"/>
<feature type="transmembrane region" description="Helical" evidence="8">
    <location>
        <begin position="244"/>
        <end position="262"/>
    </location>
</feature>
<evidence type="ECO:0000256" key="7">
    <source>
        <dbReference type="ARBA" id="ARBA00023136"/>
    </source>
</evidence>
<keyword evidence="7 8" id="KW-0472">Membrane</keyword>
<feature type="transmembrane region" description="Helical" evidence="8">
    <location>
        <begin position="114"/>
        <end position="130"/>
    </location>
</feature>
<keyword evidence="4" id="KW-0337">GPI-anchor biosynthesis</keyword>
<comment type="caution">
    <text evidence="9">The sequence shown here is derived from an EMBL/GenBank/DDBJ whole genome shotgun (WGS) entry which is preliminary data.</text>
</comment>
<dbReference type="GO" id="GO:0006506">
    <property type="term" value="P:GPI anchor biosynthetic process"/>
    <property type="evidence" value="ECO:0007669"/>
    <property type="project" value="UniProtKB-KW"/>
</dbReference>
<dbReference type="PANTHER" id="PTHR12982">
    <property type="entry name" value="PHOSPHATIDYLINOSITOL GLYCAN, CLASS C"/>
    <property type="match status" value="1"/>
</dbReference>
<evidence type="ECO:0000256" key="5">
    <source>
        <dbReference type="ARBA" id="ARBA00022692"/>
    </source>
</evidence>
<name>A0AAD9KRU9_RIDPI</name>
<keyword evidence="10" id="KW-1185">Reference proteome</keyword>
<comment type="subcellular location">
    <subcellularLocation>
        <location evidence="1">Membrane</location>
        <topology evidence="1">Multi-pass membrane protein</topology>
    </subcellularLocation>
</comment>
<evidence type="ECO:0000256" key="3">
    <source>
        <dbReference type="ARBA" id="ARBA00008321"/>
    </source>
</evidence>
<evidence type="ECO:0000256" key="6">
    <source>
        <dbReference type="ARBA" id="ARBA00022989"/>
    </source>
</evidence>
<organism evidence="9 10">
    <name type="scientific">Ridgeia piscesae</name>
    <name type="common">Tubeworm</name>
    <dbReference type="NCBI Taxonomy" id="27915"/>
    <lineage>
        <taxon>Eukaryota</taxon>
        <taxon>Metazoa</taxon>
        <taxon>Spiralia</taxon>
        <taxon>Lophotrochozoa</taxon>
        <taxon>Annelida</taxon>
        <taxon>Polychaeta</taxon>
        <taxon>Sedentaria</taxon>
        <taxon>Canalipalpata</taxon>
        <taxon>Sabellida</taxon>
        <taxon>Siboglinidae</taxon>
        <taxon>Ridgeia</taxon>
    </lineage>
</organism>
<keyword evidence="6 8" id="KW-1133">Transmembrane helix</keyword>
<evidence type="ECO:0000313" key="9">
    <source>
        <dbReference type="EMBL" id="KAK2176341.1"/>
    </source>
</evidence>
<reference evidence="9" key="1">
    <citation type="journal article" date="2023" name="Mol. Biol. Evol.">
        <title>Third-Generation Sequencing Reveals the Adaptive Role of the Epigenome in Three Deep-Sea Polychaetes.</title>
        <authorList>
            <person name="Perez M."/>
            <person name="Aroh O."/>
            <person name="Sun Y."/>
            <person name="Lan Y."/>
            <person name="Juniper S.K."/>
            <person name="Young C.R."/>
            <person name="Angers B."/>
            <person name="Qian P.Y."/>
        </authorList>
    </citation>
    <scope>NUCLEOTIDE SEQUENCE</scope>
    <source>
        <strain evidence="9">R07B-5</strain>
    </source>
</reference>
<dbReference type="Proteomes" id="UP001209878">
    <property type="component" value="Unassembled WGS sequence"/>
</dbReference>
<evidence type="ECO:0000256" key="1">
    <source>
        <dbReference type="ARBA" id="ARBA00004141"/>
    </source>
</evidence>
<dbReference type="PANTHER" id="PTHR12982:SF0">
    <property type="entry name" value="PHOSPHATIDYLINOSITOL N-ACETYLGLUCOSAMINYLTRANSFERASE SUBUNIT C"/>
    <property type="match status" value="1"/>
</dbReference>
<sequence length="269" mass="30408">MERKIKWKKILYEDQGVPDNFVDDTFLEELKKNLNTRTYHFWPVVVESGVVTQQVSSICLFVVMFRYMQLDWLSPQWLFAGTLSLAVTGYILNELVDRQNNKTTGRTRWDDVKTVFIFVAFGYGLSPVFMTLTDTISTDTIYAMTAFMLLSNLLFHDYGADAALVSQSLSLNAAMFASVCLASRLTTTVHAFATITFAVEMFALWPMLRRKLKKNVVHSQAAMTAVLGVSAAVAIYTLSGVSALLFVIVHLFITFVCPAWLIKLQDYKE</sequence>
<protein>
    <recommendedName>
        <fullName evidence="11">Phosphatidylinositol N-acetylglucosaminyltransferase subunit C</fullName>
    </recommendedName>
</protein>
<evidence type="ECO:0000256" key="2">
    <source>
        <dbReference type="ARBA" id="ARBA00004687"/>
    </source>
</evidence>
<dbReference type="Pfam" id="PF06432">
    <property type="entry name" value="GPI2"/>
    <property type="match status" value="1"/>
</dbReference>
<gene>
    <name evidence="9" type="ORF">NP493_668g01054</name>
</gene>
<dbReference type="EMBL" id="JAODUO010000668">
    <property type="protein sequence ID" value="KAK2176341.1"/>
    <property type="molecule type" value="Genomic_DNA"/>
</dbReference>
<keyword evidence="5 8" id="KW-0812">Transmembrane</keyword>
<evidence type="ECO:0000313" key="10">
    <source>
        <dbReference type="Proteomes" id="UP001209878"/>
    </source>
</evidence>
<dbReference type="AlphaFoldDB" id="A0AAD9KRU9"/>
<evidence type="ECO:0000256" key="8">
    <source>
        <dbReference type="SAM" id="Phobius"/>
    </source>
</evidence>
<accession>A0AAD9KRU9</accession>